<dbReference type="PANTHER" id="PTHR30465:SF44">
    <property type="entry name" value="ABC-TYPE DIPEPTIDE_OLIGOPEPTIDE TRANSPORT SYSTEM, PERMEASE COMPONENT"/>
    <property type="match status" value="1"/>
</dbReference>
<dbReference type="EMBL" id="CP041666">
    <property type="protein sequence ID" value="QDP40981.1"/>
    <property type="molecule type" value="Genomic_DNA"/>
</dbReference>
<evidence type="ECO:0000256" key="6">
    <source>
        <dbReference type="ARBA" id="ARBA00023136"/>
    </source>
</evidence>
<dbReference type="SUPFAM" id="SSF161098">
    <property type="entry name" value="MetI-like"/>
    <property type="match status" value="1"/>
</dbReference>
<gene>
    <name evidence="9" type="ORF">FN924_12755</name>
</gene>
<dbReference type="AlphaFoldDB" id="A0A516KHX1"/>
<dbReference type="OrthoDB" id="2958608at2"/>
<feature type="transmembrane region" description="Helical" evidence="7">
    <location>
        <begin position="161"/>
        <end position="181"/>
    </location>
</feature>
<evidence type="ECO:0000313" key="9">
    <source>
        <dbReference type="EMBL" id="QDP40981.1"/>
    </source>
</evidence>
<dbReference type="GO" id="GO:0055085">
    <property type="term" value="P:transmembrane transport"/>
    <property type="evidence" value="ECO:0007669"/>
    <property type="project" value="InterPro"/>
</dbReference>
<dbReference type="CDD" id="cd06261">
    <property type="entry name" value="TM_PBP2"/>
    <property type="match status" value="1"/>
</dbReference>
<feature type="domain" description="ABC transmembrane type-1" evidence="8">
    <location>
        <begin position="98"/>
        <end position="281"/>
    </location>
</feature>
<keyword evidence="6 7" id="KW-0472">Membrane</keyword>
<evidence type="ECO:0000259" key="8">
    <source>
        <dbReference type="Pfam" id="PF00528"/>
    </source>
</evidence>
<organism evidence="9 10">
    <name type="scientific">Radiobacillus deserti</name>
    <dbReference type="NCBI Taxonomy" id="2594883"/>
    <lineage>
        <taxon>Bacteria</taxon>
        <taxon>Bacillati</taxon>
        <taxon>Bacillota</taxon>
        <taxon>Bacilli</taxon>
        <taxon>Bacillales</taxon>
        <taxon>Bacillaceae</taxon>
        <taxon>Radiobacillus</taxon>
    </lineage>
</organism>
<keyword evidence="4 7" id="KW-0812">Transmembrane</keyword>
<protein>
    <submittedName>
        <fullName evidence="9">ABC transporter permease subunit</fullName>
    </submittedName>
</protein>
<keyword evidence="2" id="KW-0813">Transport</keyword>
<name>A0A516KHX1_9BACI</name>
<feature type="transmembrane region" description="Helical" evidence="7">
    <location>
        <begin position="79"/>
        <end position="106"/>
    </location>
</feature>
<evidence type="ECO:0000256" key="1">
    <source>
        <dbReference type="ARBA" id="ARBA00004651"/>
    </source>
</evidence>
<dbReference type="Proteomes" id="UP000315215">
    <property type="component" value="Chromosome"/>
</dbReference>
<feature type="transmembrane region" description="Helical" evidence="7">
    <location>
        <begin position="225"/>
        <end position="241"/>
    </location>
</feature>
<proteinExistence type="predicted"/>
<feature type="transmembrane region" description="Helical" evidence="7">
    <location>
        <begin position="253"/>
        <end position="274"/>
    </location>
</feature>
<reference evidence="9 10" key="1">
    <citation type="submission" date="2019-07" db="EMBL/GenBank/DDBJ databases">
        <authorList>
            <person name="Li J."/>
        </authorList>
    </citation>
    <scope>NUCLEOTIDE SEQUENCE [LARGE SCALE GENOMIC DNA]</scope>
    <source>
        <strain evidence="9 10">TKL69</strain>
    </source>
</reference>
<evidence type="ECO:0000256" key="3">
    <source>
        <dbReference type="ARBA" id="ARBA00022475"/>
    </source>
</evidence>
<keyword evidence="3" id="KW-1003">Cell membrane</keyword>
<keyword evidence="5 7" id="KW-1133">Transmembrane helix</keyword>
<evidence type="ECO:0000256" key="2">
    <source>
        <dbReference type="ARBA" id="ARBA00022448"/>
    </source>
</evidence>
<dbReference type="GO" id="GO:0005886">
    <property type="term" value="C:plasma membrane"/>
    <property type="evidence" value="ECO:0007669"/>
    <property type="project" value="UniProtKB-SubCell"/>
</dbReference>
<dbReference type="PANTHER" id="PTHR30465">
    <property type="entry name" value="INNER MEMBRANE ABC TRANSPORTER"/>
    <property type="match status" value="1"/>
</dbReference>
<dbReference type="InterPro" id="IPR035906">
    <property type="entry name" value="MetI-like_sf"/>
</dbReference>
<dbReference type="Gene3D" id="1.10.3720.10">
    <property type="entry name" value="MetI-like"/>
    <property type="match status" value="1"/>
</dbReference>
<sequence length="291" mass="33250">MNQKWMYVINELSKPLLLIVGIFVVSISPLFMSANGLIWPGKQVLTNVIEKMFQPGALVYTNPVSGIERDLFPYIFKAFFSSASVLGIAFAVSFSIALLTATLLWYAPTKMKELCLSFSSLLQSIPDVMYVVISQLLLIWFYQETGTRLANISGAGTDEAILLPALILSILPTIFFFQSMLRLMDEEKKEPYFDLALSKGLTRFWILLKHILRNMLIRLAYQSKYLISLMISNLLIIEYMFENLGMTSLLFSYSQPPVFFVTGILFFVPIYLLLKFMELVLYRLTNQEVSL</sequence>
<dbReference type="KEGG" id="aqt:FN924_12755"/>
<dbReference type="InterPro" id="IPR000515">
    <property type="entry name" value="MetI-like"/>
</dbReference>
<evidence type="ECO:0000313" key="10">
    <source>
        <dbReference type="Proteomes" id="UP000315215"/>
    </source>
</evidence>
<evidence type="ECO:0000256" key="4">
    <source>
        <dbReference type="ARBA" id="ARBA00022692"/>
    </source>
</evidence>
<evidence type="ECO:0000256" key="5">
    <source>
        <dbReference type="ARBA" id="ARBA00022989"/>
    </source>
</evidence>
<comment type="subcellular location">
    <subcellularLocation>
        <location evidence="1">Cell membrane</location>
        <topology evidence="1">Multi-pass membrane protein</topology>
    </subcellularLocation>
</comment>
<keyword evidence="10" id="KW-1185">Reference proteome</keyword>
<dbReference type="Pfam" id="PF00528">
    <property type="entry name" value="BPD_transp_1"/>
    <property type="match status" value="1"/>
</dbReference>
<evidence type="ECO:0000256" key="7">
    <source>
        <dbReference type="SAM" id="Phobius"/>
    </source>
</evidence>
<feature type="transmembrane region" description="Helical" evidence="7">
    <location>
        <begin position="12"/>
        <end position="32"/>
    </location>
</feature>
<dbReference type="RefSeq" id="WP_143895067.1">
    <property type="nucleotide sequence ID" value="NZ_CP041666.1"/>
</dbReference>
<feature type="transmembrane region" description="Helical" evidence="7">
    <location>
        <begin position="118"/>
        <end position="141"/>
    </location>
</feature>
<accession>A0A516KHX1</accession>